<accession>A0A3S2VJR6</accession>
<reference evidence="2 3" key="1">
    <citation type="submission" date="2019-01" db="EMBL/GenBank/DDBJ databases">
        <title>Genome sequences of Streptomyces and Rhizobium isolates collected from root and soil.</title>
        <authorList>
            <person name="Chhettri S."/>
            <person name="Sevigny J.L."/>
            <person name="Sen A."/>
            <person name="Ennis N."/>
            <person name="Tisa L."/>
        </authorList>
    </citation>
    <scope>NUCLEOTIDE SEQUENCE [LARGE SCALE GENOMIC DNA]</scope>
    <source>
        <strain evidence="2 3">San01</strain>
    </source>
</reference>
<protein>
    <submittedName>
        <fullName evidence="2">Uncharacterized protein</fullName>
    </submittedName>
</protein>
<feature type="transmembrane region" description="Helical" evidence="1">
    <location>
        <begin position="23"/>
        <end position="42"/>
    </location>
</feature>
<keyword evidence="1" id="KW-1133">Transmembrane helix</keyword>
<evidence type="ECO:0000256" key="1">
    <source>
        <dbReference type="SAM" id="Phobius"/>
    </source>
</evidence>
<keyword evidence="3" id="KW-1185">Reference proteome</keyword>
<keyword evidence="1" id="KW-0812">Transmembrane</keyword>
<evidence type="ECO:0000313" key="2">
    <source>
        <dbReference type="EMBL" id="RVU27367.1"/>
    </source>
</evidence>
<evidence type="ECO:0000313" key="3">
    <source>
        <dbReference type="Proteomes" id="UP000283128"/>
    </source>
</evidence>
<proteinExistence type="predicted"/>
<name>A0A3S2VJR6_9ACTN</name>
<keyword evidence="1" id="KW-0472">Membrane</keyword>
<feature type="transmembrane region" description="Helical" evidence="1">
    <location>
        <begin position="54"/>
        <end position="72"/>
    </location>
</feature>
<dbReference type="OrthoDB" id="4233344at2"/>
<feature type="transmembrane region" description="Helical" evidence="1">
    <location>
        <begin position="84"/>
        <end position="100"/>
    </location>
</feature>
<feature type="transmembrane region" description="Helical" evidence="1">
    <location>
        <begin position="106"/>
        <end position="129"/>
    </location>
</feature>
<sequence length="133" mass="14130">MAHAAPASGTSGPRTTMAAGSRLSMGLSLLLGIVYGFWASGIRRDGGPITAGNVLFGVLTGVIVAVLCFGVHRMSFRLPRELRATVWAAFAGIAFGYLYSLTDATILRSTIMALCVAAGVFAAMFYRYYTHEK</sequence>
<dbReference type="RefSeq" id="WP_127827625.1">
    <property type="nucleotide sequence ID" value="NZ_RZYA01000003.1"/>
</dbReference>
<organism evidence="2 3">
    <name type="scientific">Streptomyces antnestii</name>
    <dbReference type="NCBI Taxonomy" id="2494256"/>
    <lineage>
        <taxon>Bacteria</taxon>
        <taxon>Bacillati</taxon>
        <taxon>Actinomycetota</taxon>
        <taxon>Actinomycetes</taxon>
        <taxon>Kitasatosporales</taxon>
        <taxon>Streptomycetaceae</taxon>
        <taxon>Streptomyces</taxon>
    </lineage>
</organism>
<dbReference type="EMBL" id="RZYA01000003">
    <property type="protein sequence ID" value="RVU27367.1"/>
    <property type="molecule type" value="Genomic_DNA"/>
</dbReference>
<dbReference type="Proteomes" id="UP000283128">
    <property type="component" value="Unassembled WGS sequence"/>
</dbReference>
<comment type="caution">
    <text evidence="2">The sequence shown here is derived from an EMBL/GenBank/DDBJ whole genome shotgun (WGS) entry which is preliminary data.</text>
</comment>
<dbReference type="AlphaFoldDB" id="A0A3S2VJR6"/>
<gene>
    <name evidence="2" type="ORF">EOT10_09380</name>
</gene>